<name>A0A6L2NLX6_TANCI</name>
<feature type="region of interest" description="Disordered" evidence="1">
    <location>
        <begin position="194"/>
        <end position="235"/>
    </location>
</feature>
<feature type="compositionally biased region" description="Low complexity" evidence="1">
    <location>
        <begin position="361"/>
        <end position="370"/>
    </location>
</feature>
<proteinExistence type="predicted"/>
<sequence length="458" mass="51306">MADLAFAPQHNMIAYLEKTEGNAEFHQILDFLTSSSIYHALIIQAIVDGKTVVIIESSVRRDLLFTDANGITCLTNKKIFKNLLLMGMKHEIELMDPVPQPPHDSSLLGGYTPESDEDSMTLKELTDLCTTLLQKVLDLEIVKIAQAKVIASLKKRVTKLEQRPSSRISGFHQFRAGMDFVIDGDADTEIIVEDKGNGEKGGSTAKTVSTARPDLSAARPEVSAAKPKTPPTTTTLFDDEDVTIADTLVKMKNLKAKEKGIAFKDVDDSARPIKSITTLQPLPSINPKDKARTERERQEEASKAALAEMYDEVQEHIDADYELAIRLTYEEQEKYTVEERFTHAQLKKDEKRIGSIKKRASSSSSKQNSPKKQKVNDQENKDSDKELKKCLKVVPDDDKAIDYETLDVKSLIVDFLDRQDALDLHKIIIKRFPANDPEGYDLILWGDLKTLVESSEDD</sequence>
<dbReference type="AlphaFoldDB" id="A0A6L2NLX6"/>
<feature type="region of interest" description="Disordered" evidence="1">
    <location>
        <begin position="348"/>
        <end position="383"/>
    </location>
</feature>
<reference evidence="2" key="1">
    <citation type="journal article" date="2019" name="Sci. Rep.">
        <title>Draft genome of Tanacetum cinerariifolium, the natural source of mosquito coil.</title>
        <authorList>
            <person name="Yamashiro T."/>
            <person name="Shiraishi A."/>
            <person name="Satake H."/>
            <person name="Nakayama K."/>
        </authorList>
    </citation>
    <scope>NUCLEOTIDE SEQUENCE</scope>
</reference>
<dbReference type="EMBL" id="BKCJ010009509">
    <property type="protein sequence ID" value="GEU87288.1"/>
    <property type="molecule type" value="Genomic_DNA"/>
</dbReference>
<organism evidence="2">
    <name type="scientific">Tanacetum cinerariifolium</name>
    <name type="common">Dalmatian daisy</name>
    <name type="synonym">Chrysanthemum cinerariifolium</name>
    <dbReference type="NCBI Taxonomy" id="118510"/>
    <lineage>
        <taxon>Eukaryota</taxon>
        <taxon>Viridiplantae</taxon>
        <taxon>Streptophyta</taxon>
        <taxon>Embryophyta</taxon>
        <taxon>Tracheophyta</taxon>
        <taxon>Spermatophyta</taxon>
        <taxon>Magnoliopsida</taxon>
        <taxon>eudicotyledons</taxon>
        <taxon>Gunneridae</taxon>
        <taxon>Pentapetalae</taxon>
        <taxon>asterids</taxon>
        <taxon>campanulids</taxon>
        <taxon>Asterales</taxon>
        <taxon>Asteraceae</taxon>
        <taxon>Asteroideae</taxon>
        <taxon>Anthemideae</taxon>
        <taxon>Anthemidinae</taxon>
        <taxon>Tanacetum</taxon>
    </lineage>
</organism>
<feature type="compositionally biased region" description="Basic and acidic residues" evidence="1">
    <location>
        <begin position="374"/>
        <end position="383"/>
    </location>
</feature>
<gene>
    <name evidence="2" type="ORF">Tci_059266</name>
</gene>
<feature type="compositionally biased region" description="Basic and acidic residues" evidence="1">
    <location>
        <begin position="287"/>
        <end position="302"/>
    </location>
</feature>
<evidence type="ECO:0000256" key="1">
    <source>
        <dbReference type="SAM" id="MobiDB-lite"/>
    </source>
</evidence>
<comment type="caution">
    <text evidence="2">The sequence shown here is derived from an EMBL/GenBank/DDBJ whole genome shotgun (WGS) entry which is preliminary data.</text>
</comment>
<accession>A0A6L2NLX6</accession>
<feature type="region of interest" description="Disordered" evidence="1">
    <location>
        <begin position="279"/>
        <end position="302"/>
    </location>
</feature>
<protein>
    <submittedName>
        <fullName evidence="2">Uncharacterized protein</fullName>
    </submittedName>
</protein>
<evidence type="ECO:0000313" key="2">
    <source>
        <dbReference type="EMBL" id="GEU87288.1"/>
    </source>
</evidence>